<feature type="transmembrane region" description="Helical" evidence="7">
    <location>
        <begin position="314"/>
        <end position="331"/>
    </location>
</feature>
<feature type="transmembrane region" description="Helical" evidence="7">
    <location>
        <begin position="50"/>
        <end position="69"/>
    </location>
</feature>
<feature type="transmembrane region" description="Helical" evidence="7">
    <location>
        <begin position="398"/>
        <end position="421"/>
    </location>
</feature>
<dbReference type="EMBL" id="NOXU01000023">
    <property type="protein sequence ID" value="OYQ36217.1"/>
    <property type="molecule type" value="Genomic_DNA"/>
</dbReference>
<comment type="similarity">
    <text evidence="7">Belongs to the TRAP transporter large permease family.</text>
</comment>
<keyword evidence="4 7" id="KW-0812">Transmembrane</keyword>
<dbReference type="Proteomes" id="UP000216998">
    <property type="component" value="Unassembled WGS sequence"/>
</dbReference>
<keyword evidence="10" id="KW-1185">Reference proteome</keyword>
<dbReference type="GO" id="GO:0022857">
    <property type="term" value="F:transmembrane transporter activity"/>
    <property type="evidence" value="ECO:0007669"/>
    <property type="project" value="UniProtKB-UniRule"/>
</dbReference>
<keyword evidence="7" id="KW-0813">Transport</keyword>
<comment type="subunit">
    <text evidence="7">The complex comprises the extracytoplasmic solute receptor protein and the two transmembrane proteins.</text>
</comment>
<evidence type="ECO:0000256" key="5">
    <source>
        <dbReference type="ARBA" id="ARBA00022989"/>
    </source>
</evidence>
<name>A0A255Z3Y6_9PROT</name>
<feature type="transmembrane region" description="Helical" evidence="7">
    <location>
        <begin position="359"/>
        <end position="386"/>
    </location>
</feature>
<keyword evidence="6 7" id="KW-0472">Membrane</keyword>
<feature type="domain" description="TRAP C4-dicarboxylate transport system permease DctM subunit" evidence="8">
    <location>
        <begin position="9"/>
        <end position="417"/>
    </location>
</feature>
<accession>A0A255Z3Y6</accession>
<feature type="transmembrane region" description="Helical" evidence="7">
    <location>
        <begin position="215"/>
        <end position="236"/>
    </location>
</feature>
<reference evidence="9 10" key="1">
    <citation type="submission" date="2017-07" db="EMBL/GenBank/DDBJ databases">
        <title>Niveispirillum cyanobacteriorum sp. nov., isolated from cyanobacterial aggregates in a eutrophic lake.</title>
        <authorList>
            <person name="Cai H."/>
        </authorList>
    </citation>
    <scope>NUCLEOTIDE SEQUENCE [LARGE SCALE GENOMIC DNA]</scope>
    <source>
        <strain evidence="10">TH1-14</strain>
    </source>
</reference>
<keyword evidence="5 7" id="KW-1133">Transmembrane helix</keyword>
<dbReference type="PANTHER" id="PTHR33362">
    <property type="entry name" value="SIALIC ACID TRAP TRANSPORTER PERMEASE PROTEIN SIAT-RELATED"/>
    <property type="match status" value="1"/>
</dbReference>
<dbReference type="InterPro" id="IPR004681">
    <property type="entry name" value="TRAP_DctM"/>
</dbReference>
<comment type="caution">
    <text evidence="9">The sequence shown here is derived from an EMBL/GenBank/DDBJ whole genome shotgun (WGS) entry which is preliminary data.</text>
</comment>
<feature type="transmembrane region" description="Helical" evidence="7">
    <location>
        <begin position="336"/>
        <end position="353"/>
    </location>
</feature>
<evidence type="ECO:0000256" key="2">
    <source>
        <dbReference type="ARBA" id="ARBA00022475"/>
    </source>
</evidence>
<keyword evidence="3 7" id="KW-0997">Cell inner membrane</keyword>
<keyword evidence="2" id="KW-1003">Cell membrane</keyword>
<dbReference type="RefSeq" id="WP_094454483.1">
    <property type="nucleotide sequence ID" value="NZ_NOXU01000023.1"/>
</dbReference>
<feature type="transmembrane region" description="Helical" evidence="7">
    <location>
        <begin position="171"/>
        <end position="194"/>
    </location>
</feature>
<dbReference type="InterPro" id="IPR010656">
    <property type="entry name" value="DctM"/>
</dbReference>
<evidence type="ECO:0000256" key="1">
    <source>
        <dbReference type="ARBA" id="ARBA00004429"/>
    </source>
</evidence>
<feature type="transmembrane region" description="Helical" evidence="7">
    <location>
        <begin position="272"/>
        <end position="294"/>
    </location>
</feature>
<evidence type="ECO:0000313" key="10">
    <source>
        <dbReference type="Proteomes" id="UP000216998"/>
    </source>
</evidence>
<organism evidence="9 10">
    <name type="scientific">Niveispirillum lacus</name>
    <dbReference type="NCBI Taxonomy" id="1981099"/>
    <lineage>
        <taxon>Bacteria</taxon>
        <taxon>Pseudomonadati</taxon>
        <taxon>Pseudomonadota</taxon>
        <taxon>Alphaproteobacteria</taxon>
        <taxon>Rhodospirillales</taxon>
        <taxon>Azospirillaceae</taxon>
        <taxon>Niveispirillum</taxon>
    </lineage>
</organism>
<feature type="transmembrane region" description="Helical" evidence="7">
    <location>
        <begin position="76"/>
        <end position="95"/>
    </location>
</feature>
<evidence type="ECO:0000256" key="6">
    <source>
        <dbReference type="ARBA" id="ARBA00023136"/>
    </source>
</evidence>
<protein>
    <recommendedName>
        <fullName evidence="7">TRAP transporter large permease protein</fullName>
    </recommendedName>
</protein>
<evidence type="ECO:0000259" key="8">
    <source>
        <dbReference type="Pfam" id="PF06808"/>
    </source>
</evidence>
<feature type="transmembrane region" description="Helical" evidence="7">
    <location>
        <begin position="134"/>
        <end position="151"/>
    </location>
</feature>
<proteinExistence type="inferred from homology"/>
<dbReference type="AlphaFoldDB" id="A0A255Z3Y6"/>
<dbReference type="Pfam" id="PF06808">
    <property type="entry name" value="DctM"/>
    <property type="match status" value="1"/>
</dbReference>
<dbReference type="GO" id="GO:0005886">
    <property type="term" value="C:plasma membrane"/>
    <property type="evidence" value="ECO:0007669"/>
    <property type="project" value="UniProtKB-SubCell"/>
</dbReference>
<gene>
    <name evidence="9" type="ORF">CHU95_05350</name>
</gene>
<dbReference type="OrthoDB" id="7824289at2"/>
<dbReference type="NCBIfam" id="TIGR00786">
    <property type="entry name" value="dctM"/>
    <property type="match status" value="1"/>
</dbReference>
<comment type="function">
    <text evidence="7">Part of the tripartite ATP-independent periplasmic (TRAP) transport system.</text>
</comment>
<comment type="subcellular location">
    <subcellularLocation>
        <location evidence="1 7">Cell inner membrane</location>
        <topology evidence="1 7">Multi-pass membrane protein</topology>
    </subcellularLocation>
</comment>
<sequence>MEIAILGIALILLLMLGVPVAFALLGSAIACFLALDIPLVVVFQRMASGISVFSLMAIPFFIFAGDLMYRSGIAEQLVRVAGAVFAPARGGLGLVNVGASTLFGAVSGSAIASASAMGSTLIPLMRERGYDSDYAVNVTVTAAIVGLLIPPSHNMIIYSAASGIGVSISDLFLAGVVPGLLAATLLGLAAWLVARRRNYPTGTFPGFRALFNAAIYAMPGIMTAVIIMGGILSGIFTPTESSAIAVVYTILVGALVYRSLGLTKFLEAVTQSVRVTAMVLMIIGAATAFGYALAIMEAPAQLANLITTLTDNPILVLLIINIALLLLGTFMDMSPLIVITTPILLPVAMQVGVDPVHFGIIMMLNLGIGLVTPPVGSVLFVGAAVAKIKIEQAVKTIFPFYVALLITLLLVTYVPALSLALPGMFK</sequence>
<feature type="transmembrane region" description="Helical" evidence="7">
    <location>
        <begin position="101"/>
        <end position="122"/>
    </location>
</feature>
<dbReference type="PIRSF" id="PIRSF006066">
    <property type="entry name" value="HI0050"/>
    <property type="match status" value="1"/>
</dbReference>
<evidence type="ECO:0000256" key="7">
    <source>
        <dbReference type="RuleBase" id="RU369079"/>
    </source>
</evidence>
<evidence type="ECO:0000256" key="3">
    <source>
        <dbReference type="ARBA" id="ARBA00022519"/>
    </source>
</evidence>
<dbReference type="PANTHER" id="PTHR33362:SF2">
    <property type="entry name" value="TRAP TRANSPORTER LARGE PERMEASE PROTEIN"/>
    <property type="match status" value="1"/>
</dbReference>
<evidence type="ECO:0000256" key="4">
    <source>
        <dbReference type="ARBA" id="ARBA00022692"/>
    </source>
</evidence>
<evidence type="ECO:0000313" key="9">
    <source>
        <dbReference type="EMBL" id="OYQ36217.1"/>
    </source>
</evidence>
<feature type="transmembrane region" description="Helical" evidence="7">
    <location>
        <begin position="242"/>
        <end position="260"/>
    </location>
</feature>